<evidence type="ECO:0000256" key="1">
    <source>
        <dbReference type="ARBA" id="ARBA00005298"/>
    </source>
</evidence>
<evidence type="ECO:0008006" key="5">
    <source>
        <dbReference type="Google" id="ProtNLM"/>
    </source>
</evidence>
<name>A0A177C1S3_9PLEO</name>
<dbReference type="RefSeq" id="XP_018031968.1">
    <property type="nucleotide sequence ID" value="XM_018180426.1"/>
</dbReference>
<reference evidence="3 4" key="1">
    <citation type="submission" date="2016-05" db="EMBL/GenBank/DDBJ databases">
        <title>Comparative analysis of secretome profiles of manganese(II)-oxidizing ascomycete fungi.</title>
        <authorList>
            <consortium name="DOE Joint Genome Institute"/>
            <person name="Zeiner C.A."/>
            <person name="Purvine S.O."/>
            <person name="Zink E.M."/>
            <person name="Wu S."/>
            <person name="Pasa-Tolic L."/>
            <person name="Chaput D.L."/>
            <person name="Haridas S."/>
            <person name="Grigoriev I.V."/>
            <person name="Santelli C.M."/>
            <person name="Hansel C.M."/>
        </authorList>
    </citation>
    <scope>NUCLEOTIDE SEQUENCE [LARGE SCALE GENOMIC DNA]</scope>
    <source>
        <strain evidence="3 4">AP3s5-JAC2a</strain>
    </source>
</reference>
<dbReference type="PANTHER" id="PTHR11188:SF17">
    <property type="entry name" value="FI21816P1"/>
    <property type="match status" value="1"/>
</dbReference>
<comment type="similarity">
    <text evidence="1">Belongs to the arrestin family.</text>
</comment>
<dbReference type="GO" id="GO:0031625">
    <property type="term" value="F:ubiquitin protein ligase binding"/>
    <property type="evidence" value="ECO:0007669"/>
    <property type="project" value="TreeGrafter"/>
</dbReference>
<dbReference type="InParanoid" id="A0A177C1S3"/>
<evidence type="ECO:0000313" key="3">
    <source>
        <dbReference type="EMBL" id="OAG01603.1"/>
    </source>
</evidence>
<feature type="region of interest" description="Disordered" evidence="2">
    <location>
        <begin position="388"/>
        <end position="438"/>
    </location>
</feature>
<dbReference type="GO" id="GO:0005829">
    <property type="term" value="C:cytosol"/>
    <property type="evidence" value="ECO:0007669"/>
    <property type="project" value="TreeGrafter"/>
</dbReference>
<keyword evidence="4" id="KW-1185">Reference proteome</keyword>
<gene>
    <name evidence="3" type="ORF">CC84DRAFT_1179654</name>
</gene>
<dbReference type="Proteomes" id="UP000077069">
    <property type="component" value="Unassembled WGS sequence"/>
</dbReference>
<dbReference type="AlphaFoldDB" id="A0A177C1S3"/>
<accession>A0A177C1S3</accession>
<sequence>MPDRSNHHTRDIFVSVPAKVSWTSGDVVRGSVRVKATSRPLRVNITFRGRTKCAITRSNGQSSTTYKEKPEFFSRTLELYSSPTSGQSYDIICALRGVTEDGRVELPFEFTWPERTEILPGSKWLQTPFFEHEHGGPLPPTYYRGGSNNQLVEYFLEARLYTGGRYDASQEVRCPLTYRPSPPIPDPVPLVPKVNTIYSLGGITTRTHRLHPEYDPDEGWRARIKHSWNKDKATTPYVRYKIDVSCPSVITAGQPIILSLSLNHLERSKEIPDPPPVHLRRISVRLSSHLRVRIPSRSLFGSSDMNDNHNDKHIFLDKSFNSGEGLLIFDGMDAITAKVPVLLAPAFKTYGLELTHKLKVELWGECAREKFRFTPVQGPILILGHRSTPVDDLSPPGPPPILNAKGADGAAEAPPAVEEDTAPPPYQSMPTPGSTMGSSQISIHVEFTQQVCGALESVISRTGFAGQPEAIVDQGRSAPVSSANATTKEYDVRDTESVFRNDDKSFSDFKTASASSDDESWVYINCNRSGTMESGMADLATYVDKPAFETFADSDSASPLPTSPISRGYLRSTQHLEAFMHPTDFATESSTLGDLLSFESATYSDYAPLVDPDSGAPSSAQARHANLEVFVDRENEELAHVVETARKVPMVVCTEAAPQHDSHSKPTSQVNTSAIVAPHDASHHEKHHRTESWMDEQRQAWCT</sequence>
<organism evidence="3 4">
    <name type="scientific">Paraphaeosphaeria sporulosa</name>
    <dbReference type="NCBI Taxonomy" id="1460663"/>
    <lineage>
        <taxon>Eukaryota</taxon>
        <taxon>Fungi</taxon>
        <taxon>Dikarya</taxon>
        <taxon>Ascomycota</taxon>
        <taxon>Pezizomycotina</taxon>
        <taxon>Dothideomycetes</taxon>
        <taxon>Pleosporomycetidae</taxon>
        <taxon>Pleosporales</taxon>
        <taxon>Massarineae</taxon>
        <taxon>Didymosphaeriaceae</taxon>
        <taxon>Paraphaeosphaeria</taxon>
    </lineage>
</organism>
<dbReference type="Gene3D" id="2.60.40.640">
    <property type="match status" value="1"/>
</dbReference>
<dbReference type="GO" id="GO:0005886">
    <property type="term" value="C:plasma membrane"/>
    <property type="evidence" value="ECO:0007669"/>
    <property type="project" value="TreeGrafter"/>
</dbReference>
<proteinExistence type="inferred from homology"/>
<feature type="compositionally biased region" description="Polar residues" evidence="2">
    <location>
        <begin position="428"/>
        <end position="438"/>
    </location>
</feature>
<feature type="region of interest" description="Disordered" evidence="2">
    <location>
        <begin position="682"/>
        <end position="703"/>
    </location>
</feature>
<dbReference type="OrthoDB" id="2333384at2759"/>
<dbReference type="InterPro" id="IPR050357">
    <property type="entry name" value="Arrestin_domain-protein"/>
</dbReference>
<dbReference type="InterPro" id="IPR014752">
    <property type="entry name" value="Arrestin-like_C"/>
</dbReference>
<dbReference type="GO" id="GO:0030674">
    <property type="term" value="F:protein-macromolecule adaptor activity"/>
    <property type="evidence" value="ECO:0007669"/>
    <property type="project" value="TreeGrafter"/>
</dbReference>
<dbReference type="GeneID" id="28763912"/>
<dbReference type="GO" id="GO:0070086">
    <property type="term" value="P:ubiquitin-dependent endocytosis"/>
    <property type="evidence" value="ECO:0007669"/>
    <property type="project" value="TreeGrafter"/>
</dbReference>
<dbReference type="PANTHER" id="PTHR11188">
    <property type="entry name" value="ARRESTIN DOMAIN CONTAINING PROTEIN"/>
    <property type="match status" value="1"/>
</dbReference>
<protein>
    <recommendedName>
        <fullName evidence="5">Arrestin-like N-terminal domain-containing protein</fullName>
    </recommendedName>
</protein>
<evidence type="ECO:0000313" key="4">
    <source>
        <dbReference type="Proteomes" id="UP000077069"/>
    </source>
</evidence>
<dbReference type="EMBL" id="KV441557">
    <property type="protein sequence ID" value="OAG01603.1"/>
    <property type="molecule type" value="Genomic_DNA"/>
</dbReference>
<evidence type="ECO:0000256" key="2">
    <source>
        <dbReference type="SAM" id="MobiDB-lite"/>
    </source>
</evidence>